<dbReference type="RefSeq" id="YP_001686980.1">
    <property type="nucleotide sequence ID" value="NC_010356.1"/>
</dbReference>
<feature type="coiled-coil region" evidence="1">
    <location>
        <begin position="152"/>
        <end position="181"/>
    </location>
</feature>
<reference evidence="2 3" key="1">
    <citation type="journal article" date="2007" name="J. Virol. Methods">
        <title>Development of a non-destructive PCR method for detection of the salivary gland hypertrophy virus (SGHV) in tsetse flies.</title>
        <authorList>
            <person name="Abd-Alla A."/>
            <person name="Bossin H."/>
            <person name="Cousserans F."/>
            <person name="Parker A."/>
            <person name="Bergoin M."/>
            <person name="Robinson A."/>
        </authorList>
    </citation>
    <scope>NUCLEOTIDE SEQUENCE [LARGE SCALE GENOMIC DNA]</scope>
    <source>
        <strain evidence="3">Isolate Glossina pallidipes/Ethiopia/Seibersdorf/-</strain>
    </source>
</reference>
<evidence type="ECO:0000256" key="1">
    <source>
        <dbReference type="SAM" id="Coils"/>
    </source>
</evidence>
<organism evidence="2 3">
    <name type="scientific">Glossina hytrovirus (isolate Glossina pallidipes/Ethiopia/Seibersdorf/-)</name>
    <name type="common">GHV</name>
    <dbReference type="NCBI Taxonomy" id="379529"/>
    <lineage>
        <taxon>Viruses</taxon>
        <taxon>Viruses incertae sedis</taxon>
        <taxon>Naldaviricetes</taxon>
        <taxon>Lefavirales</taxon>
        <taxon>Hytrosaviridae</taxon>
        <taxon>Glossinavirus</taxon>
        <taxon>Glossinavirus glopallidipedis</taxon>
    </lineage>
</organism>
<dbReference type="KEGG" id="vg:5950854"/>
<reference evidence="2 3" key="2">
    <citation type="journal article" date="2008" name="J. Virol.">
        <title>Genome analysis of a Glossina pallidipes salivary gland hypertrophy virus reveals a novel, large, double-stranded circular DNA virus.</title>
        <authorList>
            <person name="Abd-Alla A.M."/>
            <person name="Cousserans F."/>
            <person name="Parker A.G."/>
            <person name="Jehle J.A."/>
            <person name="Parker N.J."/>
            <person name="Vlak J.M."/>
            <person name="Robinson A.S."/>
            <person name="Bergoin M."/>
        </authorList>
    </citation>
    <scope>NUCLEOTIDE SEQUENCE [LARGE SCALE GENOMIC DNA]</scope>
    <source>
        <strain evidence="3">Isolate Glossina pallidipes/Ethiopia/Seibersdorf/-</strain>
    </source>
</reference>
<evidence type="ECO:0000313" key="3">
    <source>
        <dbReference type="Proteomes" id="UP000011301"/>
    </source>
</evidence>
<protein>
    <submittedName>
        <fullName evidence="2">Uncharacterized protein</fullName>
    </submittedName>
</protein>
<sequence>MYKRKLNMVKVPFAHLYLYIRERETYKWLSNQQNVLAITQIMEKASSSCNGITLKYLFESAEPTATILNKMLVILATIYSSSDAVDFYNFILKNVISLANGEKETNPLYDENLPSDYTMTNDLLNKNLIAVCMSESKGTIESYNMILDKYYKNEQSTMIQQEKKENENKEINIQIDSTIENILSNVTETWQSMAKKSREVRTNGHNFFKSSIGYETLSFDNNHLMYNSQIIYENIDELFPLVFSLSPDVAVLLTFFDYY</sequence>
<evidence type="ECO:0000313" key="2">
    <source>
        <dbReference type="EMBL" id="ABQ08805.1"/>
    </source>
</evidence>
<accession>B0YLI6</accession>
<dbReference type="EMBL" id="EF568108">
    <property type="protein sequence ID" value="ABQ08805.1"/>
    <property type="molecule type" value="Genomic_DNA"/>
</dbReference>
<gene>
    <name evidence="2" type="ORF">SGHV032</name>
</gene>
<organismHost>
    <name type="scientific">Glossina</name>
    <name type="common">tsetse flies</name>
    <dbReference type="NCBI Taxonomy" id="7393"/>
</organismHost>
<dbReference type="GeneID" id="5950854"/>
<keyword evidence="1" id="KW-0175">Coiled coil</keyword>
<proteinExistence type="predicted"/>
<dbReference type="Proteomes" id="UP000011301">
    <property type="component" value="Segment"/>
</dbReference>
<name>B0YLI6_GHVS</name>
<keyword evidence="3" id="KW-1185">Reference proteome</keyword>